<dbReference type="Proteomes" id="UP000433406">
    <property type="component" value="Unassembled WGS sequence"/>
</dbReference>
<sequence length="330" mass="32189">MVDRRVPGLALAAAAGGAALAVHALVPGLGSTLVAVLLGFAAAASGRLPEAVRPGLATASRTVLRVGVALLGLQLVLADVLGLGWPVVAVVVGVVALGIAGTLLAARLLGVPPEQGLLVACGFSICGAAAVAALDGVRRGRAEDVARVVALVVVCGSAAMLAVPLLGSALGLSPVAAGAWAGASVHEVGQVVVAGGLLGSAALQVAVAVKLGRVLLLAPVLAVVAVRARRETEADTDTAAEGVRRPPLVPGFVLAFVGLVALRTLVPLPDVALDAAAQVQSAALATAMFALGCSLDPAALRRTGRRLVALAAVATAVVALLGLPAAYLVG</sequence>
<organism evidence="7 8">
    <name type="scientific">Nocardioides marmotae</name>
    <dbReference type="NCBI Taxonomy" id="2663857"/>
    <lineage>
        <taxon>Bacteria</taxon>
        <taxon>Bacillati</taxon>
        <taxon>Actinomycetota</taxon>
        <taxon>Actinomycetes</taxon>
        <taxon>Propionibacteriales</taxon>
        <taxon>Nocardioidaceae</taxon>
        <taxon>Nocardioides</taxon>
    </lineage>
</organism>
<evidence type="ECO:0000256" key="1">
    <source>
        <dbReference type="ARBA" id="ARBA00004651"/>
    </source>
</evidence>
<dbReference type="InterPro" id="IPR002491">
    <property type="entry name" value="ABC_transptr_periplasmic_BD"/>
</dbReference>
<evidence type="ECO:0000256" key="2">
    <source>
        <dbReference type="ARBA" id="ARBA00007977"/>
    </source>
</evidence>
<keyword evidence="4" id="KW-0812">Transmembrane</keyword>
<dbReference type="Pfam" id="PF03601">
    <property type="entry name" value="Cons_hypoth698"/>
    <property type="match status" value="1"/>
</dbReference>
<comment type="caution">
    <text evidence="7">The sequence shown here is derived from an EMBL/GenBank/DDBJ whole genome shotgun (WGS) entry which is preliminary data.</text>
</comment>
<evidence type="ECO:0000313" key="7">
    <source>
        <dbReference type="EMBL" id="MTB96872.1"/>
    </source>
</evidence>
<evidence type="ECO:0000256" key="6">
    <source>
        <dbReference type="ARBA" id="ARBA00023136"/>
    </source>
</evidence>
<accession>A0A6I3JFJ4</accession>
<gene>
    <name evidence="7" type="ORF">GGQ22_17485</name>
</gene>
<dbReference type="AlphaFoldDB" id="A0A6I3JFJ4"/>
<comment type="similarity">
    <text evidence="2">Belongs to the UPF0324 family.</text>
</comment>
<dbReference type="PANTHER" id="PTHR30106:SF2">
    <property type="entry name" value="UPF0324 INNER MEMBRANE PROTEIN YEIH"/>
    <property type="match status" value="1"/>
</dbReference>
<dbReference type="EMBL" id="WLCI01000018">
    <property type="protein sequence ID" value="MTB96872.1"/>
    <property type="molecule type" value="Genomic_DNA"/>
</dbReference>
<evidence type="ECO:0000256" key="5">
    <source>
        <dbReference type="ARBA" id="ARBA00022989"/>
    </source>
</evidence>
<evidence type="ECO:0000313" key="8">
    <source>
        <dbReference type="Proteomes" id="UP000433406"/>
    </source>
</evidence>
<keyword evidence="5" id="KW-1133">Transmembrane helix</keyword>
<comment type="subcellular location">
    <subcellularLocation>
        <location evidence="1">Cell membrane</location>
        <topology evidence="1">Multi-pass membrane protein</topology>
    </subcellularLocation>
</comment>
<dbReference type="RefSeq" id="WP_154616635.1">
    <property type="nucleotide sequence ID" value="NZ_CP053660.1"/>
</dbReference>
<dbReference type="PANTHER" id="PTHR30106">
    <property type="entry name" value="INNER MEMBRANE PROTEIN YEIH-RELATED"/>
    <property type="match status" value="1"/>
</dbReference>
<name>A0A6I3JFJ4_9ACTN</name>
<dbReference type="InterPro" id="IPR018383">
    <property type="entry name" value="UPF0324_pro"/>
</dbReference>
<keyword evidence="6" id="KW-0472">Membrane</keyword>
<keyword evidence="8" id="KW-1185">Reference proteome</keyword>
<evidence type="ECO:0000256" key="4">
    <source>
        <dbReference type="ARBA" id="ARBA00022692"/>
    </source>
</evidence>
<keyword evidence="3" id="KW-1003">Cell membrane</keyword>
<dbReference type="PROSITE" id="PS50983">
    <property type="entry name" value="FE_B12_PBP"/>
    <property type="match status" value="1"/>
</dbReference>
<evidence type="ECO:0000256" key="3">
    <source>
        <dbReference type="ARBA" id="ARBA00022475"/>
    </source>
</evidence>
<reference evidence="7 8" key="1">
    <citation type="submission" date="2019-10" db="EMBL/GenBank/DDBJ databases">
        <title>Nocardioides novel species isolated from the excrement of Marmot.</title>
        <authorList>
            <person name="Zhang G."/>
        </authorList>
    </citation>
    <scope>NUCLEOTIDE SEQUENCE [LARGE SCALE GENOMIC DNA]</scope>
    <source>
        <strain evidence="8">zg-579</strain>
    </source>
</reference>
<proteinExistence type="inferred from homology"/>
<protein>
    <submittedName>
        <fullName evidence="7">Putative sulfate exporter family transporter</fullName>
    </submittedName>
</protein>
<dbReference type="GO" id="GO:0005886">
    <property type="term" value="C:plasma membrane"/>
    <property type="evidence" value="ECO:0007669"/>
    <property type="project" value="UniProtKB-SubCell"/>
</dbReference>